<dbReference type="EMBL" id="JAAXLS010000031">
    <property type="protein sequence ID" value="NKQ57124.1"/>
    <property type="molecule type" value="Genomic_DNA"/>
</dbReference>
<dbReference type="Proteomes" id="UP000715441">
    <property type="component" value="Unassembled WGS sequence"/>
</dbReference>
<dbReference type="Pfam" id="PF12728">
    <property type="entry name" value="HTH_17"/>
    <property type="match status" value="1"/>
</dbReference>
<dbReference type="NCBIfam" id="TIGR01764">
    <property type="entry name" value="excise"/>
    <property type="match status" value="1"/>
</dbReference>
<dbReference type="InterPro" id="IPR010093">
    <property type="entry name" value="SinI_DNA-bd"/>
</dbReference>
<organism evidence="2 3">
    <name type="scientific">Amycolatopsis acididurans</name>
    <dbReference type="NCBI Taxonomy" id="2724524"/>
    <lineage>
        <taxon>Bacteria</taxon>
        <taxon>Bacillati</taxon>
        <taxon>Actinomycetota</taxon>
        <taxon>Actinomycetes</taxon>
        <taxon>Pseudonocardiales</taxon>
        <taxon>Pseudonocardiaceae</taxon>
        <taxon>Amycolatopsis</taxon>
    </lineage>
</organism>
<dbReference type="InterPro" id="IPR041657">
    <property type="entry name" value="HTH_17"/>
</dbReference>
<proteinExistence type="predicted"/>
<evidence type="ECO:0000313" key="3">
    <source>
        <dbReference type="Proteomes" id="UP000715441"/>
    </source>
</evidence>
<reference evidence="2 3" key="1">
    <citation type="submission" date="2020-04" db="EMBL/GenBank/DDBJ databases">
        <title>Novel species.</title>
        <authorList>
            <person name="Teo W.F.A."/>
            <person name="Lipun K."/>
            <person name="Srisuk N."/>
            <person name="Duangmal K."/>
        </authorList>
    </citation>
    <scope>NUCLEOTIDE SEQUENCE [LARGE SCALE GENOMIC DNA]</scope>
    <source>
        <strain evidence="2 3">K13G38</strain>
    </source>
</reference>
<comment type="caution">
    <text evidence="2">The sequence shown here is derived from an EMBL/GenBank/DDBJ whole genome shotgun (WGS) entry which is preliminary data.</text>
</comment>
<name>A0ABX1JCB6_9PSEU</name>
<evidence type="ECO:0000259" key="1">
    <source>
        <dbReference type="Pfam" id="PF12728"/>
    </source>
</evidence>
<protein>
    <submittedName>
        <fullName evidence="2">Helix-turn-helix domain-containing protein</fullName>
    </submittedName>
</protein>
<accession>A0ABX1JCB6</accession>
<feature type="domain" description="Helix-turn-helix" evidence="1">
    <location>
        <begin position="11"/>
        <end position="61"/>
    </location>
</feature>
<gene>
    <name evidence="2" type="ORF">HFP15_30065</name>
</gene>
<keyword evidence="3" id="KW-1185">Reference proteome</keyword>
<evidence type="ECO:0000313" key="2">
    <source>
        <dbReference type="EMBL" id="NKQ57124.1"/>
    </source>
</evidence>
<sequence>MRKRAAGVPTYTVPEAAALLSLSQEYVYRLIHADAFPALRLRRGGGQGRYVVPAKAVEKLLDVASGAGNCVDVADWSEAWRTSAAGGAA</sequence>